<dbReference type="PANTHER" id="PTHR48011:SF3">
    <property type="entry name" value="MITOGEN-ACTIVATED PROTEIN KINASE KINASE KINASE STE-STE11 FAMILY"/>
    <property type="match status" value="1"/>
</dbReference>
<gene>
    <name evidence="2" type="ORF">E3N88_06759</name>
</gene>
<evidence type="ECO:0000259" key="1">
    <source>
        <dbReference type="PROSITE" id="PS50011"/>
    </source>
</evidence>
<accession>A0A5N6PPM1</accession>
<name>A0A5N6PPM1_9ASTR</name>
<dbReference type="GO" id="GO:0005524">
    <property type="term" value="F:ATP binding"/>
    <property type="evidence" value="ECO:0007669"/>
    <property type="project" value="InterPro"/>
</dbReference>
<dbReference type="OrthoDB" id="8693905at2759"/>
<dbReference type="SMART" id="SM00220">
    <property type="entry name" value="S_TKc"/>
    <property type="match status" value="1"/>
</dbReference>
<dbReference type="SUPFAM" id="SSF56112">
    <property type="entry name" value="Protein kinase-like (PK-like)"/>
    <property type="match status" value="1"/>
</dbReference>
<dbReference type="GO" id="GO:0007165">
    <property type="term" value="P:signal transduction"/>
    <property type="evidence" value="ECO:0007669"/>
    <property type="project" value="TreeGrafter"/>
</dbReference>
<protein>
    <recommendedName>
        <fullName evidence="1">Protein kinase domain-containing protein</fullName>
    </recommendedName>
</protein>
<evidence type="ECO:0000313" key="2">
    <source>
        <dbReference type="EMBL" id="KAD6795863.1"/>
    </source>
</evidence>
<dbReference type="PROSITE" id="PS00108">
    <property type="entry name" value="PROTEIN_KINASE_ST"/>
    <property type="match status" value="1"/>
</dbReference>
<proteinExistence type="predicted"/>
<dbReference type="EMBL" id="SZYD01000003">
    <property type="protein sequence ID" value="KAD6795863.1"/>
    <property type="molecule type" value="Genomic_DNA"/>
</dbReference>
<dbReference type="Proteomes" id="UP000326396">
    <property type="component" value="Linkage Group LG11"/>
</dbReference>
<dbReference type="Pfam" id="PF00069">
    <property type="entry name" value="Pkinase"/>
    <property type="match status" value="1"/>
</dbReference>
<feature type="domain" description="Protein kinase" evidence="1">
    <location>
        <begin position="1"/>
        <end position="213"/>
    </location>
</feature>
<keyword evidence="3" id="KW-1185">Reference proteome</keyword>
<dbReference type="InterPro" id="IPR008271">
    <property type="entry name" value="Ser/Thr_kinase_AS"/>
</dbReference>
<dbReference type="Gene3D" id="1.10.510.10">
    <property type="entry name" value="Transferase(Phosphotransferase) domain 1"/>
    <property type="match status" value="1"/>
</dbReference>
<dbReference type="PANTHER" id="PTHR48011">
    <property type="entry name" value="CCR4-NOT TRANSCRIPTIONAL COMPLEX SUBUNIT CAF120-RELATED"/>
    <property type="match status" value="1"/>
</dbReference>
<dbReference type="GO" id="GO:0004672">
    <property type="term" value="F:protein kinase activity"/>
    <property type="evidence" value="ECO:0007669"/>
    <property type="project" value="InterPro"/>
</dbReference>
<comment type="caution">
    <text evidence="2">The sequence shown here is derived from an EMBL/GenBank/DDBJ whole genome shotgun (WGS) entry which is preliminary data.</text>
</comment>
<sequence length="213" mass="23409">MEWVRGKTIGHGSFGAVSLAKPTNRSSDFPSIMAKSGGFRLPESEVRRYTRSILNGLQFIHRNGFVHCDIKLQNILLVSDGVTDAVKIADFGLAKKTIRTGELNSKNEIRGTPMYMAPETVAVGEQEPASDIWALGCIVVEMVTGEPVWNCSDVGDWESEQFCSLSPEFDCLVGEDGGYRSESPSIPPAARLGQLLTARRPDWCDSNSWVNVR</sequence>
<evidence type="ECO:0000313" key="3">
    <source>
        <dbReference type="Proteomes" id="UP000326396"/>
    </source>
</evidence>
<dbReference type="InterPro" id="IPR052751">
    <property type="entry name" value="Plant_MAPKKK"/>
</dbReference>
<dbReference type="PROSITE" id="PS50011">
    <property type="entry name" value="PROTEIN_KINASE_DOM"/>
    <property type="match status" value="1"/>
</dbReference>
<dbReference type="InterPro" id="IPR000719">
    <property type="entry name" value="Prot_kinase_dom"/>
</dbReference>
<dbReference type="AlphaFoldDB" id="A0A5N6PPM1"/>
<organism evidence="2 3">
    <name type="scientific">Mikania micrantha</name>
    <name type="common">bitter vine</name>
    <dbReference type="NCBI Taxonomy" id="192012"/>
    <lineage>
        <taxon>Eukaryota</taxon>
        <taxon>Viridiplantae</taxon>
        <taxon>Streptophyta</taxon>
        <taxon>Embryophyta</taxon>
        <taxon>Tracheophyta</taxon>
        <taxon>Spermatophyta</taxon>
        <taxon>Magnoliopsida</taxon>
        <taxon>eudicotyledons</taxon>
        <taxon>Gunneridae</taxon>
        <taxon>Pentapetalae</taxon>
        <taxon>asterids</taxon>
        <taxon>campanulids</taxon>
        <taxon>Asterales</taxon>
        <taxon>Asteraceae</taxon>
        <taxon>Asteroideae</taxon>
        <taxon>Heliantheae alliance</taxon>
        <taxon>Eupatorieae</taxon>
        <taxon>Mikania</taxon>
    </lineage>
</organism>
<dbReference type="InterPro" id="IPR011009">
    <property type="entry name" value="Kinase-like_dom_sf"/>
</dbReference>
<reference evidence="2 3" key="1">
    <citation type="submission" date="2019-05" db="EMBL/GenBank/DDBJ databases">
        <title>Mikania micrantha, genome provides insights into the molecular mechanism of rapid growth.</title>
        <authorList>
            <person name="Liu B."/>
        </authorList>
    </citation>
    <scope>NUCLEOTIDE SEQUENCE [LARGE SCALE GENOMIC DNA]</scope>
    <source>
        <strain evidence="2">NLD-2019</strain>
        <tissue evidence="2">Leaf</tissue>
    </source>
</reference>